<comment type="caution">
    <text evidence="1">The sequence shown here is derived from an EMBL/GenBank/DDBJ whole genome shotgun (WGS) entry which is preliminary data.</text>
</comment>
<protein>
    <submittedName>
        <fullName evidence="1">Uncharacterized protein</fullName>
    </submittedName>
</protein>
<gene>
    <name evidence="1" type="ORF">L2E82_46329</name>
</gene>
<evidence type="ECO:0000313" key="2">
    <source>
        <dbReference type="Proteomes" id="UP001055811"/>
    </source>
</evidence>
<dbReference type="EMBL" id="CM042017">
    <property type="protein sequence ID" value="KAI3688622.1"/>
    <property type="molecule type" value="Genomic_DNA"/>
</dbReference>
<name>A0ACB8YSX0_CICIN</name>
<proteinExistence type="predicted"/>
<dbReference type="Proteomes" id="UP001055811">
    <property type="component" value="Linkage Group LG09"/>
</dbReference>
<organism evidence="1 2">
    <name type="scientific">Cichorium intybus</name>
    <name type="common">Chicory</name>
    <dbReference type="NCBI Taxonomy" id="13427"/>
    <lineage>
        <taxon>Eukaryota</taxon>
        <taxon>Viridiplantae</taxon>
        <taxon>Streptophyta</taxon>
        <taxon>Embryophyta</taxon>
        <taxon>Tracheophyta</taxon>
        <taxon>Spermatophyta</taxon>
        <taxon>Magnoliopsida</taxon>
        <taxon>eudicotyledons</taxon>
        <taxon>Gunneridae</taxon>
        <taxon>Pentapetalae</taxon>
        <taxon>asterids</taxon>
        <taxon>campanulids</taxon>
        <taxon>Asterales</taxon>
        <taxon>Asteraceae</taxon>
        <taxon>Cichorioideae</taxon>
        <taxon>Cichorieae</taxon>
        <taxon>Cichoriinae</taxon>
        <taxon>Cichorium</taxon>
    </lineage>
</organism>
<sequence length="649" mass="72390">MDSFSPLPPLVKVKALPISTTPTPLSESNLIKQGQPDMTNTHTVDLPPPPFINSINELRRLSTALSTFLCRYDELNNHLNTIKSSIDSKLQNHLVYTANLNQSTPTSVRETPSAHAITVVPEAVVSEQNPNGTANNCRRSHDNVKKPENPNSLKKPEETDSSKKHEQRATPKKPEEIATCKKPDEIATLKQPEETATSKNEEIDTSKKLEEIDKSGEIDSSKKHEEIDTLKKRAVSELESLCERMCGKGIKKYVSTRISDMNKLRKELPKALKFAKDPAKLVLDSIGRFFVQGSRGFVNGSKPFVARLASVLILECFVMISSDDIEITKEHEKYAAVAAGDWKKRMITEGGFNAANEVDARGLLLLISGFGIPNHVFGNKDIRDLIMASNVKEISTALRRSIFLIQKVPDLIDWMVKSNMEIEAADLAYTLGLVDKCRPVTILMTFFHNKIKDRQHTSVGQIKHQLSDLKSLSKCLESHNIDPSKFFPDFKINEKIQQLEKETHKLDSFTNTQKRKAEPKQQEAKRRVKLPHQQSPYLDPTNENRGKLTGVYGPYVRHENLALMDRYLGQPYFPQPSLGQPYSSQPSTSALIGLYGGSLGQALMEPFPGLLDSTRRGPVSDLYGFADKVVNASYGGSHATGSGGRTHYF</sequence>
<keyword evidence="2" id="KW-1185">Reference proteome</keyword>
<reference evidence="1 2" key="2">
    <citation type="journal article" date="2022" name="Mol. Ecol. Resour.">
        <title>The genomes of chicory, endive, great burdock and yacon provide insights into Asteraceae paleo-polyploidization history and plant inulin production.</title>
        <authorList>
            <person name="Fan W."/>
            <person name="Wang S."/>
            <person name="Wang H."/>
            <person name="Wang A."/>
            <person name="Jiang F."/>
            <person name="Liu H."/>
            <person name="Zhao H."/>
            <person name="Xu D."/>
            <person name="Zhang Y."/>
        </authorList>
    </citation>
    <scope>NUCLEOTIDE SEQUENCE [LARGE SCALE GENOMIC DNA]</scope>
    <source>
        <strain evidence="2">cv. Punajuju</strain>
        <tissue evidence="1">Leaves</tissue>
    </source>
</reference>
<evidence type="ECO:0000313" key="1">
    <source>
        <dbReference type="EMBL" id="KAI3688622.1"/>
    </source>
</evidence>
<reference evidence="2" key="1">
    <citation type="journal article" date="2022" name="Mol. Ecol. Resour.">
        <title>The genomes of chicory, endive, great burdock and yacon provide insights into Asteraceae palaeo-polyploidization history and plant inulin production.</title>
        <authorList>
            <person name="Fan W."/>
            <person name="Wang S."/>
            <person name="Wang H."/>
            <person name="Wang A."/>
            <person name="Jiang F."/>
            <person name="Liu H."/>
            <person name="Zhao H."/>
            <person name="Xu D."/>
            <person name="Zhang Y."/>
        </authorList>
    </citation>
    <scope>NUCLEOTIDE SEQUENCE [LARGE SCALE GENOMIC DNA]</scope>
    <source>
        <strain evidence="2">cv. Punajuju</strain>
    </source>
</reference>
<accession>A0ACB8YSX0</accession>